<sequence>MPGIRSLATSRLLLVALVWTISLSATYGEPRLRVATYNLRNYLCMDRVVEGEFRVDYPKPEAEKERIRQTILSVRPDILVVQEIGGDAMLEELQLDLAREGLRYHHRYVLVADDSTRMLGALWKEELQVQPVPHVDLEFSLFGEQRKVKRGLLELQISAPGQELLSLFTLHLKSKYTSDKRDYQSEERRAREAEAARDRILDRCPNFSESRLLLMGDLNDYRSSAPLRRFLSKGDEQLFSILEAKDESGLVWTHFYRKDAAYTLIDYILVSPGFEETYAPRSGIHQDPDFFAGSDHRLVWVDLSLN</sequence>
<keyword evidence="2" id="KW-0378">Hydrolase</keyword>
<dbReference type="InterPro" id="IPR051916">
    <property type="entry name" value="GPI-anchor_lipid_remodeler"/>
</dbReference>
<dbReference type="AlphaFoldDB" id="A0A7X1BAK4"/>
<dbReference type="GO" id="GO:0016020">
    <property type="term" value="C:membrane"/>
    <property type="evidence" value="ECO:0007669"/>
    <property type="project" value="GOC"/>
</dbReference>
<keyword evidence="3" id="KW-1185">Reference proteome</keyword>
<proteinExistence type="predicted"/>
<dbReference type="RefSeq" id="WP_185661355.1">
    <property type="nucleotide sequence ID" value="NZ_CAWPOO010000013.1"/>
</dbReference>
<evidence type="ECO:0000313" key="2">
    <source>
        <dbReference type="EMBL" id="MBC2607468.1"/>
    </source>
</evidence>
<keyword evidence="2" id="KW-0269">Exonuclease</keyword>
<reference evidence="2 3" key="1">
    <citation type="submission" date="2020-07" db="EMBL/GenBank/DDBJ databases">
        <authorList>
            <person name="Feng X."/>
        </authorList>
    </citation>
    <scope>NUCLEOTIDE SEQUENCE [LARGE SCALE GENOMIC DNA]</scope>
    <source>
        <strain evidence="2 3">JCM23202</strain>
    </source>
</reference>
<dbReference type="PANTHER" id="PTHR14859:SF1">
    <property type="entry name" value="PGAP2-INTERACTING PROTEIN"/>
    <property type="match status" value="1"/>
</dbReference>
<dbReference type="GO" id="GO:0006506">
    <property type="term" value="P:GPI anchor biosynthetic process"/>
    <property type="evidence" value="ECO:0007669"/>
    <property type="project" value="TreeGrafter"/>
</dbReference>
<dbReference type="PANTHER" id="PTHR14859">
    <property type="entry name" value="CALCOFLUOR WHITE HYPERSENSITIVE PROTEIN PRECURSOR"/>
    <property type="match status" value="1"/>
</dbReference>
<dbReference type="Gene3D" id="3.60.10.10">
    <property type="entry name" value="Endonuclease/exonuclease/phosphatase"/>
    <property type="match status" value="1"/>
</dbReference>
<evidence type="ECO:0000313" key="3">
    <source>
        <dbReference type="Proteomes" id="UP000526501"/>
    </source>
</evidence>
<keyword evidence="2" id="KW-0540">Nuclease</keyword>
<dbReference type="InterPro" id="IPR036691">
    <property type="entry name" value="Endo/exonu/phosph_ase_sf"/>
</dbReference>
<comment type="caution">
    <text evidence="2">The sequence shown here is derived from an EMBL/GenBank/DDBJ whole genome shotgun (WGS) entry which is preliminary data.</text>
</comment>
<name>A0A7X1BAK4_9BACT</name>
<dbReference type="GO" id="GO:0004527">
    <property type="term" value="F:exonuclease activity"/>
    <property type="evidence" value="ECO:0007669"/>
    <property type="project" value="UniProtKB-KW"/>
</dbReference>
<feature type="domain" description="Endonuclease/exonuclease/phosphatase" evidence="1">
    <location>
        <begin position="35"/>
        <end position="296"/>
    </location>
</feature>
<accession>A0A7X1BAK4</accession>
<organism evidence="2 3">
    <name type="scientific">Pelagicoccus albus</name>
    <dbReference type="NCBI Taxonomy" id="415222"/>
    <lineage>
        <taxon>Bacteria</taxon>
        <taxon>Pseudomonadati</taxon>
        <taxon>Verrucomicrobiota</taxon>
        <taxon>Opitutia</taxon>
        <taxon>Puniceicoccales</taxon>
        <taxon>Pelagicoccaceae</taxon>
        <taxon>Pelagicoccus</taxon>
    </lineage>
</organism>
<dbReference type="EMBL" id="JACHVC010000013">
    <property type="protein sequence ID" value="MBC2607468.1"/>
    <property type="molecule type" value="Genomic_DNA"/>
</dbReference>
<gene>
    <name evidence="2" type="ORF">H5P27_15550</name>
</gene>
<dbReference type="SUPFAM" id="SSF56219">
    <property type="entry name" value="DNase I-like"/>
    <property type="match status" value="1"/>
</dbReference>
<dbReference type="InterPro" id="IPR005135">
    <property type="entry name" value="Endo/exonuclease/phosphatase"/>
</dbReference>
<dbReference type="GO" id="GO:0004519">
    <property type="term" value="F:endonuclease activity"/>
    <property type="evidence" value="ECO:0007669"/>
    <property type="project" value="UniProtKB-KW"/>
</dbReference>
<protein>
    <submittedName>
        <fullName evidence="2">Endonuclease/exonuclease/phosphatase family protein</fullName>
    </submittedName>
</protein>
<keyword evidence="2" id="KW-0255">Endonuclease</keyword>
<dbReference type="Pfam" id="PF03372">
    <property type="entry name" value="Exo_endo_phos"/>
    <property type="match status" value="1"/>
</dbReference>
<dbReference type="Proteomes" id="UP000526501">
    <property type="component" value="Unassembled WGS sequence"/>
</dbReference>
<evidence type="ECO:0000259" key="1">
    <source>
        <dbReference type="Pfam" id="PF03372"/>
    </source>
</evidence>